<dbReference type="PATRIC" id="fig|1447256.3.peg.416"/>
<dbReference type="Proteomes" id="UP000035514">
    <property type="component" value="Unassembled WGS sequence"/>
</dbReference>
<sequence>MSKIDTKVKKAIDIIIAASKSYNPSEYFGRKFDDLFENGNSDEIVNGIVKNYLNNSELQNAIIKVNHWINIDGWLEKYYKTNPKSLF</sequence>
<reference evidence="1 2" key="1">
    <citation type="submission" date="2014-01" db="EMBL/GenBank/DDBJ databases">
        <title>Development of a Comparative Genomic Fingerprinting Assay for High Resolution Genotyping of Arcobacter butzleri.</title>
        <authorList>
            <person name="Webb A.L."/>
            <person name="Inglis G.D."/>
            <person name="Kruczkiewicz P."/>
            <person name="Selinger L.B."/>
            <person name="Taboada E.N."/>
        </authorList>
    </citation>
    <scope>NUCLEOTIDE SEQUENCE [LARGE SCALE GENOMIC DNA]</scope>
    <source>
        <strain evidence="1 2">L348</strain>
    </source>
</reference>
<evidence type="ECO:0000313" key="1">
    <source>
        <dbReference type="EMBL" id="KLE01845.1"/>
    </source>
</evidence>
<protein>
    <submittedName>
        <fullName evidence="1">Uncharacterized protein</fullName>
    </submittedName>
</protein>
<organism evidence="1 2">
    <name type="scientific">Aliarcobacter butzleri L348</name>
    <dbReference type="NCBI Taxonomy" id="1447256"/>
    <lineage>
        <taxon>Bacteria</taxon>
        <taxon>Pseudomonadati</taxon>
        <taxon>Campylobacterota</taxon>
        <taxon>Epsilonproteobacteria</taxon>
        <taxon>Campylobacterales</taxon>
        <taxon>Arcobacteraceae</taxon>
        <taxon>Aliarcobacter</taxon>
    </lineage>
</organism>
<dbReference type="RefSeq" id="WP_046996210.1">
    <property type="nucleotide sequence ID" value="NZ_JAIQ01000051.1"/>
</dbReference>
<gene>
    <name evidence="1" type="ORF">AA20_02155</name>
</gene>
<dbReference type="AlphaFoldDB" id="A0A0G9K7T9"/>
<accession>A0A0G9K7T9</accession>
<proteinExistence type="predicted"/>
<comment type="caution">
    <text evidence="1">The sequence shown here is derived from an EMBL/GenBank/DDBJ whole genome shotgun (WGS) entry which is preliminary data.</text>
</comment>
<evidence type="ECO:0000313" key="2">
    <source>
        <dbReference type="Proteomes" id="UP000035514"/>
    </source>
</evidence>
<dbReference type="EMBL" id="JAIQ01000051">
    <property type="protein sequence ID" value="KLE01845.1"/>
    <property type="molecule type" value="Genomic_DNA"/>
</dbReference>
<name>A0A0G9K7T9_9BACT</name>